<dbReference type="PROSITE" id="PS50995">
    <property type="entry name" value="HTH_MARR_2"/>
    <property type="match status" value="1"/>
</dbReference>
<dbReference type="SMART" id="SM00347">
    <property type="entry name" value="HTH_MARR"/>
    <property type="match status" value="1"/>
</dbReference>
<dbReference type="Gene3D" id="1.10.10.10">
    <property type="entry name" value="Winged helix-like DNA-binding domain superfamily/Winged helix DNA-binding domain"/>
    <property type="match status" value="1"/>
</dbReference>
<gene>
    <name evidence="2" type="primary">marR</name>
    <name evidence="2" type="ORF">GCM10007977_104220</name>
</gene>
<dbReference type="Pfam" id="PF12802">
    <property type="entry name" value="MarR_2"/>
    <property type="match status" value="1"/>
</dbReference>
<evidence type="ECO:0000313" key="2">
    <source>
        <dbReference type="EMBL" id="GGM85578.1"/>
    </source>
</evidence>
<accession>A0A917UGA5</accession>
<reference evidence="2" key="1">
    <citation type="journal article" date="2014" name="Int. J. Syst. Evol. Microbiol.">
        <title>Complete genome sequence of Corynebacterium casei LMG S-19264T (=DSM 44701T), isolated from a smear-ripened cheese.</title>
        <authorList>
            <consortium name="US DOE Joint Genome Institute (JGI-PGF)"/>
            <person name="Walter F."/>
            <person name="Albersmeier A."/>
            <person name="Kalinowski J."/>
            <person name="Ruckert C."/>
        </authorList>
    </citation>
    <scope>NUCLEOTIDE SEQUENCE</scope>
    <source>
        <strain evidence="2">JCM 19831</strain>
    </source>
</reference>
<dbReference type="InterPro" id="IPR036388">
    <property type="entry name" value="WH-like_DNA-bd_sf"/>
</dbReference>
<protein>
    <submittedName>
        <fullName evidence="2">MarR family transcriptional regulator</fullName>
    </submittedName>
</protein>
<dbReference type="PANTHER" id="PTHR39515">
    <property type="entry name" value="CONSERVED PROTEIN"/>
    <property type="match status" value="1"/>
</dbReference>
<dbReference type="RefSeq" id="WP_190257560.1">
    <property type="nucleotide sequence ID" value="NZ_BMPI01000102.1"/>
</dbReference>
<comment type="caution">
    <text evidence="2">The sequence shown here is derived from an EMBL/GenBank/DDBJ whole genome shotgun (WGS) entry which is preliminary data.</text>
</comment>
<dbReference type="SUPFAM" id="SSF46785">
    <property type="entry name" value="Winged helix' DNA-binding domain"/>
    <property type="match status" value="1"/>
</dbReference>
<name>A0A917UGA5_9ACTN</name>
<feature type="domain" description="HTH marR-type" evidence="1">
    <location>
        <begin position="7"/>
        <end position="139"/>
    </location>
</feature>
<dbReference type="InterPro" id="IPR036390">
    <property type="entry name" value="WH_DNA-bd_sf"/>
</dbReference>
<reference evidence="2" key="2">
    <citation type="submission" date="2020-09" db="EMBL/GenBank/DDBJ databases">
        <authorList>
            <person name="Sun Q."/>
            <person name="Ohkuma M."/>
        </authorList>
    </citation>
    <scope>NUCLEOTIDE SEQUENCE</scope>
    <source>
        <strain evidence="2">JCM 19831</strain>
    </source>
</reference>
<dbReference type="PANTHER" id="PTHR39515:SF2">
    <property type="entry name" value="HTH-TYPE TRANSCRIPTIONAL REGULATOR RV0880"/>
    <property type="match status" value="1"/>
</dbReference>
<dbReference type="Proteomes" id="UP000642070">
    <property type="component" value="Unassembled WGS sequence"/>
</dbReference>
<evidence type="ECO:0000259" key="1">
    <source>
        <dbReference type="PROSITE" id="PS50995"/>
    </source>
</evidence>
<sequence>MDHQGLADGLAERLNAVRRVLRRRLRAGLARPPFTGSQVELLKHVEAVPGVGVGAAAQALHLAGNSVSTLVNQLTRDGLLTRERDPGDGRTARLFLTPLAADRLRTWRAARGELLAKALAELTEDERRVLAGALPVLDRLAGALEKTEGGAR</sequence>
<organism evidence="2 3">
    <name type="scientific">Dactylosporangium sucinum</name>
    <dbReference type="NCBI Taxonomy" id="1424081"/>
    <lineage>
        <taxon>Bacteria</taxon>
        <taxon>Bacillati</taxon>
        <taxon>Actinomycetota</taxon>
        <taxon>Actinomycetes</taxon>
        <taxon>Micromonosporales</taxon>
        <taxon>Micromonosporaceae</taxon>
        <taxon>Dactylosporangium</taxon>
    </lineage>
</organism>
<evidence type="ECO:0000313" key="3">
    <source>
        <dbReference type="Proteomes" id="UP000642070"/>
    </source>
</evidence>
<proteinExistence type="predicted"/>
<dbReference type="InterPro" id="IPR000835">
    <property type="entry name" value="HTH_MarR-typ"/>
</dbReference>
<dbReference type="GO" id="GO:0003700">
    <property type="term" value="F:DNA-binding transcription factor activity"/>
    <property type="evidence" value="ECO:0007669"/>
    <property type="project" value="InterPro"/>
</dbReference>
<keyword evidence="3" id="KW-1185">Reference proteome</keyword>
<dbReference type="EMBL" id="BMPI01000102">
    <property type="protein sequence ID" value="GGM85578.1"/>
    <property type="molecule type" value="Genomic_DNA"/>
</dbReference>
<dbReference type="AlphaFoldDB" id="A0A917UGA5"/>
<dbReference type="InterPro" id="IPR052526">
    <property type="entry name" value="HTH-type_Bedaq_tolerance"/>
</dbReference>